<dbReference type="EC" id="2.4.1.250" evidence="6"/>
<evidence type="ECO:0000256" key="3">
    <source>
        <dbReference type="SAM" id="MobiDB-lite"/>
    </source>
</evidence>
<sequence length="475" mass="51779">MGDPRARQDRAVQDTRVRLAPAGDPGDGAGEGPRLDGLRIAMINWREPGQREAGGAEEYAWRMSRELAARGAAVSFITSREPQQRRAEHRDGLRVRRMGGTYSRYPLVLLYLVARRLLGRRPFHVVIDSMNGIPFFSPLALPRRTHVFCLVHHVHEQQFSVYLPGWLAAFGRFLERRVASRIYRRHAAVAVSPSTAATMRDRLGWRGPIFVVPNGTPAVGDRGDRAPDGDPALISVGRLVAHKRMDRVVELTGELAPRWPGLRTHIVGRGVEHDRLAAAAAERGLADRVELHGYVSGADRNALLAGATLNVTASRFEGWGLTVLEAAALGVPTVACDVDGLKDAVREGETGWLAASPAELAAVTEAALKELSDPLRRAEISAACVRWASRFTWADSGARMARLIVAERAAPPRRRAGGRAYVAELGDGRAVLDEDTDPGRLHRSVTRIFDGHGGEVTIRPATALEVLTGRAETSR</sequence>
<gene>
    <name evidence="6" type="primary">mshA_12</name>
    <name evidence="6" type="ORF">ACRB68_51390</name>
</gene>
<dbReference type="GO" id="GO:0102710">
    <property type="term" value="F:D-inositol-3-phosphate glycosyltransferase activity"/>
    <property type="evidence" value="ECO:0007669"/>
    <property type="project" value="UniProtKB-EC"/>
</dbReference>
<accession>A0A7K0C1T2</accession>
<dbReference type="InterPro" id="IPR001296">
    <property type="entry name" value="Glyco_trans_1"/>
</dbReference>
<dbReference type="InterPro" id="IPR050194">
    <property type="entry name" value="Glycosyltransferase_grp1"/>
</dbReference>
<dbReference type="SUPFAM" id="SSF53756">
    <property type="entry name" value="UDP-Glycosyltransferase/glycogen phosphorylase"/>
    <property type="match status" value="1"/>
</dbReference>
<dbReference type="EMBL" id="WEGH01000003">
    <property type="protein sequence ID" value="MQY07042.1"/>
    <property type="molecule type" value="Genomic_DNA"/>
</dbReference>
<evidence type="ECO:0000259" key="4">
    <source>
        <dbReference type="Pfam" id="PF00534"/>
    </source>
</evidence>
<keyword evidence="7" id="KW-1185">Reference proteome</keyword>
<reference evidence="6 7" key="1">
    <citation type="submission" date="2019-10" db="EMBL/GenBank/DDBJ databases">
        <title>Actinomadura rubteroloni sp. nov. and Actinomadura macrotermitis sp. nov., isolated from the gut of fungus growing-termite Macrotermes natalensis.</title>
        <authorList>
            <person name="Benndorf R."/>
            <person name="Martin K."/>
            <person name="Kuefner M."/>
            <person name="De Beer W."/>
            <person name="Kaster A.-K."/>
            <person name="Vollmers J."/>
            <person name="Poulsen M."/>
            <person name="Beemelmanns C."/>
        </authorList>
    </citation>
    <scope>NUCLEOTIDE SEQUENCE [LARGE SCALE GENOMIC DNA]</scope>
    <source>
        <strain evidence="6 7">RB68</strain>
    </source>
</reference>
<name>A0A7K0C1T2_9ACTN</name>
<dbReference type="Pfam" id="PF13439">
    <property type="entry name" value="Glyco_transf_4"/>
    <property type="match status" value="1"/>
</dbReference>
<comment type="caution">
    <text evidence="6">The sequence shown here is derived from an EMBL/GenBank/DDBJ whole genome shotgun (WGS) entry which is preliminary data.</text>
</comment>
<dbReference type="GO" id="GO:1901137">
    <property type="term" value="P:carbohydrate derivative biosynthetic process"/>
    <property type="evidence" value="ECO:0007669"/>
    <property type="project" value="UniProtKB-ARBA"/>
</dbReference>
<dbReference type="AlphaFoldDB" id="A0A7K0C1T2"/>
<dbReference type="PANTHER" id="PTHR45947">
    <property type="entry name" value="SULFOQUINOVOSYL TRANSFERASE SQD2"/>
    <property type="match status" value="1"/>
</dbReference>
<keyword evidence="1 6" id="KW-0328">Glycosyltransferase</keyword>
<dbReference type="Proteomes" id="UP000487268">
    <property type="component" value="Unassembled WGS sequence"/>
</dbReference>
<dbReference type="PANTHER" id="PTHR45947:SF3">
    <property type="entry name" value="SULFOQUINOVOSYL TRANSFERASE SQD2"/>
    <property type="match status" value="1"/>
</dbReference>
<protein>
    <submittedName>
        <fullName evidence="6">D-inositol-3-phosphate glycosyltransferase</fullName>
        <ecNumber evidence="6">2.4.1.250</ecNumber>
    </submittedName>
</protein>
<proteinExistence type="predicted"/>
<dbReference type="Pfam" id="PF00534">
    <property type="entry name" value="Glycos_transf_1"/>
    <property type="match status" value="1"/>
</dbReference>
<evidence type="ECO:0000259" key="5">
    <source>
        <dbReference type="Pfam" id="PF13439"/>
    </source>
</evidence>
<evidence type="ECO:0000313" key="7">
    <source>
        <dbReference type="Proteomes" id="UP000487268"/>
    </source>
</evidence>
<keyword evidence="2 6" id="KW-0808">Transferase</keyword>
<organism evidence="6 7">
    <name type="scientific">Actinomadura macrotermitis</name>
    <dbReference type="NCBI Taxonomy" id="2585200"/>
    <lineage>
        <taxon>Bacteria</taxon>
        <taxon>Bacillati</taxon>
        <taxon>Actinomycetota</taxon>
        <taxon>Actinomycetes</taxon>
        <taxon>Streptosporangiales</taxon>
        <taxon>Thermomonosporaceae</taxon>
        <taxon>Actinomadura</taxon>
    </lineage>
</organism>
<feature type="domain" description="Glycosyltransferase subfamily 4-like N-terminal" evidence="5">
    <location>
        <begin position="54"/>
        <end position="216"/>
    </location>
</feature>
<dbReference type="Gene3D" id="3.40.50.2000">
    <property type="entry name" value="Glycogen Phosphorylase B"/>
    <property type="match status" value="2"/>
</dbReference>
<feature type="domain" description="Glycosyl transferase family 1" evidence="4">
    <location>
        <begin position="226"/>
        <end position="380"/>
    </location>
</feature>
<dbReference type="CDD" id="cd03801">
    <property type="entry name" value="GT4_PimA-like"/>
    <property type="match status" value="1"/>
</dbReference>
<feature type="compositionally biased region" description="Basic and acidic residues" evidence="3">
    <location>
        <begin position="1"/>
        <end position="17"/>
    </location>
</feature>
<dbReference type="InterPro" id="IPR028098">
    <property type="entry name" value="Glyco_trans_4-like_N"/>
</dbReference>
<evidence type="ECO:0000256" key="1">
    <source>
        <dbReference type="ARBA" id="ARBA00022676"/>
    </source>
</evidence>
<dbReference type="RefSeq" id="WP_328594759.1">
    <property type="nucleotide sequence ID" value="NZ_WEGH01000003.1"/>
</dbReference>
<evidence type="ECO:0000313" key="6">
    <source>
        <dbReference type="EMBL" id="MQY07042.1"/>
    </source>
</evidence>
<evidence type="ECO:0000256" key="2">
    <source>
        <dbReference type="ARBA" id="ARBA00022679"/>
    </source>
</evidence>
<feature type="region of interest" description="Disordered" evidence="3">
    <location>
        <begin position="1"/>
        <end position="33"/>
    </location>
</feature>